<comment type="caution">
    <text evidence="1">The sequence shown here is derived from an EMBL/GenBank/DDBJ whole genome shotgun (WGS) entry which is preliminary data.</text>
</comment>
<dbReference type="Proteomes" id="UP001144096">
    <property type="component" value="Unassembled WGS sequence"/>
</dbReference>
<dbReference type="RefSeq" id="WP_257920636.1">
    <property type="nucleotide sequence ID" value="NZ_JAMXQV010000007.1"/>
</dbReference>
<protein>
    <submittedName>
        <fullName evidence="1">Uncharacterized protein</fullName>
    </submittedName>
</protein>
<reference evidence="1" key="1">
    <citation type="submission" date="2022-06" db="EMBL/GenBank/DDBJ databases">
        <title>Amycolatopsis iheyaensis sp. nov., a new species of the genus Amycolatopsis isolated from soil in Iheya island, Japan.</title>
        <authorList>
            <person name="Ngamcharungchit C."/>
            <person name="Kanto H."/>
            <person name="Take A."/>
            <person name="Intra B."/>
            <person name="Matsumoto A."/>
            <person name="Panbangred W."/>
            <person name="Inahashi Y."/>
        </authorList>
    </citation>
    <scope>NUCLEOTIDE SEQUENCE</scope>
    <source>
        <strain evidence="1">OK19-0408</strain>
    </source>
</reference>
<dbReference type="AlphaFoldDB" id="A0A9X2SJG0"/>
<sequence>MRYLDEQPPQPRRVKVRDREDVGIVIDPGKNFGVGGPAGFVYCLGIHFPDTGEVRYYDQDMVTDA</sequence>
<accession>A0A9X2SJG0</accession>
<name>A0A9X2SJG0_9PSEU</name>
<evidence type="ECO:0000313" key="2">
    <source>
        <dbReference type="Proteomes" id="UP001144096"/>
    </source>
</evidence>
<dbReference type="EMBL" id="JAMXQV010000007">
    <property type="protein sequence ID" value="MCR6483998.1"/>
    <property type="molecule type" value="Genomic_DNA"/>
</dbReference>
<evidence type="ECO:0000313" key="1">
    <source>
        <dbReference type="EMBL" id="MCR6483998.1"/>
    </source>
</evidence>
<proteinExistence type="predicted"/>
<gene>
    <name evidence="1" type="ORF">M8542_14330</name>
</gene>
<organism evidence="1 2">
    <name type="scientific">Amycolatopsis iheyensis</name>
    <dbReference type="NCBI Taxonomy" id="2945988"/>
    <lineage>
        <taxon>Bacteria</taxon>
        <taxon>Bacillati</taxon>
        <taxon>Actinomycetota</taxon>
        <taxon>Actinomycetes</taxon>
        <taxon>Pseudonocardiales</taxon>
        <taxon>Pseudonocardiaceae</taxon>
        <taxon>Amycolatopsis</taxon>
    </lineage>
</organism>
<keyword evidence="2" id="KW-1185">Reference proteome</keyword>